<dbReference type="OrthoDB" id="9812260at2"/>
<dbReference type="Proteomes" id="UP000076276">
    <property type="component" value="Unassembled WGS sequence"/>
</dbReference>
<dbReference type="Gene3D" id="3.30.70.270">
    <property type="match status" value="1"/>
</dbReference>
<feature type="domain" description="GGDEF" evidence="5">
    <location>
        <begin position="167"/>
        <end position="302"/>
    </location>
</feature>
<evidence type="ECO:0000259" key="5">
    <source>
        <dbReference type="PROSITE" id="PS50887"/>
    </source>
</evidence>
<dbReference type="InterPro" id="IPR029787">
    <property type="entry name" value="Nucleotide_cyclase"/>
</dbReference>
<dbReference type="FunFam" id="3.30.70.270:FF:000001">
    <property type="entry name" value="Diguanylate cyclase domain protein"/>
    <property type="match status" value="1"/>
</dbReference>
<dbReference type="PROSITE" id="PS50887">
    <property type="entry name" value="GGDEF"/>
    <property type="match status" value="1"/>
</dbReference>
<dbReference type="CDD" id="cd00130">
    <property type="entry name" value="PAS"/>
    <property type="match status" value="1"/>
</dbReference>
<dbReference type="SMART" id="SM00091">
    <property type="entry name" value="PAS"/>
    <property type="match status" value="1"/>
</dbReference>
<dbReference type="InterPro" id="IPR043128">
    <property type="entry name" value="Rev_trsase/Diguanyl_cyclase"/>
</dbReference>
<evidence type="ECO:0000256" key="3">
    <source>
        <dbReference type="ARBA" id="ARBA00034247"/>
    </source>
</evidence>
<dbReference type="InterPro" id="IPR000160">
    <property type="entry name" value="GGDEF_dom"/>
</dbReference>
<dbReference type="GO" id="GO:1902201">
    <property type="term" value="P:negative regulation of bacterial-type flagellum-dependent cell motility"/>
    <property type="evidence" value="ECO:0007669"/>
    <property type="project" value="TreeGrafter"/>
</dbReference>
<organism evidence="6 7">
    <name type="scientific">Acinetobacter pragensis</name>
    <dbReference type="NCBI Taxonomy" id="1806892"/>
    <lineage>
        <taxon>Bacteria</taxon>
        <taxon>Pseudomonadati</taxon>
        <taxon>Pseudomonadota</taxon>
        <taxon>Gammaproteobacteria</taxon>
        <taxon>Moraxellales</taxon>
        <taxon>Moraxellaceae</taxon>
        <taxon>Acinetobacter</taxon>
    </lineage>
</organism>
<evidence type="ECO:0000256" key="4">
    <source>
        <dbReference type="SAM" id="Coils"/>
    </source>
</evidence>
<dbReference type="InterPro" id="IPR050469">
    <property type="entry name" value="Diguanylate_Cyclase"/>
</dbReference>
<dbReference type="SUPFAM" id="SSF55073">
    <property type="entry name" value="Nucleotide cyclase"/>
    <property type="match status" value="1"/>
</dbReference>
<keyword evidence="7" id="KW-1185">Reference proteome</keyword>
<evidence type="ECO:0000313" key="7">
    <source>
        <dbReference type="Proteomes" id="UP000076276"/>
    </source>
</evidence>
<dbReference type="PANTHER" id="PTHR45138">
    <property type="entry name" value="REGULATORY COMPONENTS OF SENSORY TRANSDUCTION SYSTEM"/>
    <property type="match status" value="1"/>
</dbReference>
<feature type="coiled-coil region" evidence="4">
    <location>
        <begin position="118"/>
        <end position="167"/>
    </location>
</feature>
<dbReference type="InterPro" id="IPR013767">
    <property type="entry name" value="PAS_fold"/>
</dbReference>
<dbReference type="RefSeq" id="WP_067670446.1">
    <property type="nucleotide sequence ID" value="NZ_CBCSIK010000002.1"/>
</dbReference>
<dbReference type="Gene3D" id="3.30.450.20">
    <property type="entry name" value="PAS domain"/>
    <property type="match status" value="1"/>
</dbReference>
<dbReference type="GO" id="GO:0005886">
    <property type="term" value="C:plasma membrane"/>
    <property type="evidence" value="ECO:0007669"/>
    <property type="project" value="TreeGrafter"/>
</dbReference>
<comment type="caution">
    <text evidence="6">The sequence shown here is derived from an EMBL/GenBank/DDBJ whole genome shotgun (WGS) entry which is preliminary data.</text>
</comment>
<dbReference type="PANTHER" id="PTHR45138:SF9">
    <property type="entry name" value="DIGUANYLATE CYCLASE DGCM-RELATED"/>
    <property type="match status" value="1"/>
</dbReference>
<dbReference type="EMBL" id="LUAW01000031">
    <property type="protein sequence ID" value="KYQ71218.1"/>
    <property type="molecule type" value="Genomic_DNA"/>
</dbReference>
<sequence length="314" mass="35618">MNNADLIDDYDPQEVLENLPMAMALLSPEGIVQFANPLYASCFNLTAAEMLEKNIGQFSNYAYQKFMSELAAFEEKGRVSSFELNMGKHYFLVNLKPYLNQQNKIKNVLVCCAEITHLKRAECSLKQHNAELKALSEKDHLTGLWNRRKFDRNLEDYEQMLSNMQLDGFSMIMLDFDNFKQINDRFGHSFGDEVLQTGAQALEHLLSGIQGADLYRIGGEEFAVLLPNMQLQRCCELAQFCCAAVAELSNKYQEQGLALTVSCGAASSLSGQNRAFSILQCADQALYKAKLNQKNCTYYYENNEIHLFTHSQIN</sequence>
<dbReference type="STRING" id="1806892.AZH43_15695"/>
<dbReference type="Pfam" id="PF00989">
    <property type="entry name" value="PAS"/>
    <property type="match status" value="1"/>
</dbReference>
<proteinExistence type="predicted"/>
<dbReference type="EC" id="2.7.7.65" evidence="2"/>
<dbReference type="SUPFAM" id="SSF55785">
    <property type="entry name" value="PYP-like sensor domain (PAS domain)"/>
    <property type="match status" value="1"/>
</dbReference>
<name>A0A151XZI6_9GAMM</name>
<dbReference type="GO" id="GO:0052621">
    <property type="term" value="F:diguanylate cyclase activity"/>
    <property type="evidence" value="ECO:0007669"/>
    <property type="project" value="UniProtKB-EC"/>
</dbReference>
<evidence type="ECO:0000256" key="1">
    <source>
        <dbReference type="ARBA" id="ARBA00001946"/>
    </source>
</evidence>
<dbReference type="InterPro" id="IPR000014">
    <property type="entry name" value="PAS"/>
</dbReference>
<dbReference type="AlphaFoldDB" id="A0A151XZI6"/>
<dbReference type="Pfam" id="PF00990">
    <property type="entry name" value="GGDEF"/>
    <property type="match status" value="1"/>
</dbReference>
<dbReference type="CDD" id="cd01949">
    <property type="entry name" value="GGDEF"/>
    <property type="match status" value="1"/>
</dbReference>
<comment type="cofactor">
    <cofactor evidence="1">
        <name>Mg(2+)</name>
        <dbReference type="ChEBI" id="CHEBI:18420"/>
    </cofactor>
</comment>
<evidence type="ECO:0000313" key="6">
    <source>
        <dbReference type="EMBL" id="KYQ71218.1"/>
    </source>
</evidence>
<dbReference type="GO" id="GO:0006355">
    <property type="term" value="P:regulation of DNA-templated transcription"/>
    <property type="evidence" value="ECO:0007669"/>
    <property type="project" value="InterPro"/>
</dbReference>
<protein>
    <recommendedName>
        <fullName evidence="2">diguanylate cyclase</fullName>
        <ecNumber evidence="2">2.7.7.65</ecNumber>
    </recommendedName>
</protein>
<dbReference type="SMART" id="SM00267">
    <property type="entry name" value="GGDEF"/>
    <property type="match status" value="1"/>
</dbReference>
<comment type="catalytic activity">
    <reaction evidence="3">
        <text>2 GTP = 3',3'-c-di-GMP + 2 diphosphate</text>
        <dbReference type="Rhea" id="RHEA:24898"/>
        <dbReference type="ChEBI" id="CHEBI:33019"/>
        <dbReference type="ChEBI" id="CHEBI:37565"/>
        <dbReference type="ChEBI" id="CHEBI:58805"/>
        <dbReference type="EC" id="2.7.7.65"/>
    </reaction>
</comment>
<dbReference type="NCBIfam" id="TIGR00254">
    <property type="entry name" value="GGDEF"/>
    <property type="match status" value="1"/>
</dbReference>
<dbReference type="GO" id="GO:0043709">
    <property type="term" value="P:cell adhesion involved in single-species biofilm formation"/>
    <property type="evidence" value="ECO:0007669"/>
    <property type="project" value="TreeGrafter"/>
</dbReference>
<keyword evidence="4" id="KW-0175">Coiled coil</keyword>
<evidence type="ECO:0000256" key="2">
    <source>
        <dbReference type="ARBA" id="ARBA00012528"/>
    </source>
</evidence>
<gene>
    <name evidence="6" type="ORF">AZH43_15695</name>
</gene>
<dbReference type="InterPro" id="IPR035965">
    <property type="entry name" value="PAS-like_dom_sf"/>
</dbReference>
<reference evidence="6 7" key="1">
    <citation type="submission" date="2016-03" db="EMBL/GenBank/DDBJ databases">
        <title>Acinetobacter genomospecies 28 strain ANC 4149.</title>
        <authorList>
            <person name="Radolfova-Krizova L."/>
            <person name="Nemec A."/>
        </authorList>
    </citation>
    <scope>NUCLEOTIDE SEQUENCE [LARGE SCALE GENOMIC DNA]</scope>
    <source>
        <strain evidence="6 7">ANC 4149</strain>
    </source>
</reference>
<accession>A0A151XZI6</accession>